<keyword evidence="12" id="KW-1185">Reference proteome</keyword>
<evidence type="ECO:0000256" key="8">
    <source>
        <dbReference type="PROSITE-ProRule" id="PRU00124"/>
    </source>
</evidence>
<keyword evidence="4" id="KW-0677">Repeat</keyword>
<feature type="disulfide bond" evidence="8">
    <location>
        <begin position="113"/>
        <end position="128"/>
    </location>
</feature>
<evidence type="ECO:0000313" key="13">
    <source>
        <dbReference type="RefSeq" id="XP_014665218.1"/>
    </source>
</evidence>
<comment type="subcellular location">
    <subcellularLocation>
        <location evidence="2">Endomembrane system</location>
    </subcellularLocation>
    <subcellularLocation>
        <location evidence="1">Membrane</location>
        <topology evidence="1">Single-pass membrane protein</topology>
    </subcellularLocation>
</comment>
<evidence type="ECO:0000313" key="12">
    <source>
        <dbReference type="Proteomes" id="UP000695022"/>
    </source>
</evidence>
<dbReference type="PROSITE" id="PS01209">
    <property type="entry name" value="LDLRA_1"/>
    <property type="match status" value="1"/>
</dbReference>
<sequence length="306" mass="33754">MLANAALILALIISHTALGGELCGPYMKQCAGSCISAFDSCDTDDSCKSTEKVCSDGSCVPIWDSCGSECDSFNKRCEDGSCIPIYDTCAHHLSCSYDEFKCPLKCIPDYFKCNGYDDCSDGSDEENCYNEDTEYNYSVSRGIDMWKVAIIIIIVIAVFVIVFCRIIRRNRGRDEALTNVTVPPAHRNSSSSNMPNLTPSPQPTSFQQTSWTAHQFYVDHTPNTGEPARTNRDVPPSYNDCHNTDTQPPLNPYQQHAADRNSLLNPSPARQPSYEAAPSAPPIQDDNEPELPPPSYDDVVSGRLDH</sequence>
<proteinExistence type="predicted"/>
<dbReference type="PANTHER" id="PTHR24270">
    <property type="entry name" value="LOW-DENSITY LIPOPROTEIN RECEPTOR-RELATED"/>
    <property type="match status" value="1"/>
</dbReference>
<evidence type="ECO:0000256" key="1">
    <source>
        <dbReference type="ARBA" id="ARBA00004167"/>
    </source>
</evidence>
<dbReference type="Pfam" id="PF00057">
    <property type="entry name" value="Ldl_recept_a"/>
    <property type="match status" value="1"/>
</dbReference>
<comment type="caution">
    <text evidence="8">Lacks conserved residue(s) required for the propagation of feature annotation.</text>
</comment>
<dbReference type="InterPro" id="IPR002172">
    <property type="entry name" value="LDrepeatLR_classA_rpt"/>
</dbReference>
<feature type="transmembrane region" description="Helical" evidence="10">
    <location>
        <begin position="145"/>
        <end position="167"/>
    </location>
</feature>
<keyword evidence="6 10" id="KW-0472">Membrane</keyword>
<evidence type="ECO:0000256" key="2">
    <source>
        <dbReference type="ARBA" id="ARBA00004308"/>
    </source>
</evidence>
<feature type="chain" id="PRO_5046766117" evidence="11">
    <location>
        <begin position="20"/>
        <end position="306"/>
    </location>
</feature>
<dbReference type="Proteomes" id="UP000695022">
    <property type="component" value="Unplaced"/>
</dbReference>
<keyword evidence="11" id="KW-0732">Signal</keyword>
<name>A0ABM1DZ47_PRICU</name>
<organism evidence="12 13">
    <name type="scientific">Priapulus caudatus</name>
    <name type="common">Priapulid worm</name>
    <dbReference type="NCBI Taxonomy" id="37621"/>
    <lineage>
        <taxon>Eukaryota</taxon>
        <taxon>Metazoa</taxon>
        <taxon>Ecdysozoa</taxon>
        <taxon>Scalidophora</taxon>
        <taxon>Priapulida</taxon>
        <taxon>Priapulimorpha</taxon>
        <taxon>Priapulimorphida</taxon>
        <taxon>Priapulidae</taxon>
        <taxon>Priapulus</taxon>
    </lineage>
</organism>
<gene>
    <name evidence="13" type="primary">LOC106807412</name>
</gene>
<dbReference type="InterPro" id="IPR050685">
    <property type="entry name" value="LDLR"/>
</dbReference>
<feature type="region of interest" description="Disordered" evidence="9">
    <location>
        <begin position="180"/>
        <end position="306"/>
    </location>
</feature>
<dbReference type="InterPro" id="IPR023415">
    <property type="entry name" value="LDLR_class-A_CS"/>
</dbReference>
<evidence type="ECO:0000256" key="10">
    <source>
        <dbReference type="SAM" id="Phobius"/>
    </source>
</evidence>
<dbReference type="Gene3D" id="4.10.400.10">
    <property type="entry name" value="Low-density Lipoprotein Receptor"/>
    <property type="match status" value="1"/>
</dbReference>
<dbReference type="RefSeq" id="XP_014665218.1">
    <property type="nucleotide sequence ID" value="XM_014809732.1"/>
</dbReference>
<evidence type="ECO:0000256" key="7">
    <source>
        <dbReference type="ARBA" id="ARBA00023157"/>
    </source>
</evidence>
<keyword evidence="5 10" id="KW-1133">Transmembrane helix</keyword>
<evidence type="ECO:0000256" key="9">
    <source>
        <dbReference type="SAM" id="MobiDB-lite"/>
    </source>
</evidence>
<protein>
    <submittedName>
        <fullName evidence="13">Low-density lipoprotein receptor-related protein 6-like</fullName>
    </submittedName>
</protein>
<keyword evidence="7 8" id="KW-1015">Disulfide bond</keyword>
<accession>A0ABM1DZ47</accession>
<keyword evidence="3 10" id="KW-0812">Transmembrane</keyword>
<evidence type="ECO:0000256" key="3">
    <source>
        <dbReference type="ARBA" id="ARBA00022692"/>
    </source>
</evidence>
<evidence type="ECO:0000256" key="4">
    <source>
        <dbReference type="ARBA" id="ARBA00022737"/>
    </source>
</evidence>
<feature type="signal peptide" evidence="11">
    <location>
        <begin position="1"/>
        <end position="19"/>
    </location>
</feature>
<evidence type="ECO:0000256" key="6">
    <source>
        <dbReference type="ARBA" id="ARBA00023136"/>
    </source>
</evidence>
<dbReference type="InterPro" id="IPR036055">
    <property type="entry name" value="LDL_receptor-like_sf"/>
</dbReference>
<dbReference type="SMART" id="SM00192">
    <property type="entry name" value="LDLa"/>
    <property type="match status" value="1"/>
</dbReference>
<evidence type="ECO:0000256" key="5">
    <source>
        <dbReference type="ARBA" id="ARBA00022989"/>
    </source>
</evidence>
<dbReference type="PROSITE" id="PS50068">
    <property type="entry name" value="LDLRA_2"/>
    <property type="match status" value="1"/>
</dbReference>
<feature type="compositionally biased region" description="Polar residues" evidence="9">
    <location>
        <begin position="240"/>
        <end position="254"/>
    </location>
</feature>
<dbReference type="PRINTS" id="PR00261">
    <property type="entry name" value="LDLRECEPTOR"/>
</dbReference>
<dbReference type="SUPFAM" id="SSF57424">
    <property type="entry name" value="LDL receptor-like module"/>
    <property type="match status" value="1"/>
</dbReference>
<dbReference type="GeneID" id="106807412"/>
<feature type="compositionally biased region" description="Polar residues" evidence="9">
    <location>
        <begin position="187"/>
        <end position="213"/>
    </location>
</feature>
<evidence type="ECO:0000256" key="11">
    <source>
        <dbReference type="SAM" id="SignalP"/>
    </source>
</evidence>
<dbReference type="CDD" id="cd00112">
    <property type="entry name" value="LDLa"/>
    <property type="match status" value="1"/>
</dbReference>
<reference evidence="13" key="1">
    <citation type="submission" date="2025-08" db="UniProtKB">
        <authorList>
            <consortium name="RefSeq"/>
        </authorList>
    </citation>
    <scope>IDENTIFICATION</scope>
</reference>